<comment type="caution">
    <text evidence="1">The sequence shown here is derived from an EMBL/GenBank/DDBJ whole genome shotgun (WGS) entry which is preliminary data.</text>
</comment>
<gene>
    <name evidence="1" type="ORF">S12H4_55812</name>
</gene>
<reference evidence="1" key="1">
    <citation type="journal article" date="2014" name="Front. Microbiol.">
        <title>High frequency of phylogenetically diverse reductive dehalogenase-homologous genes in deep subseafloor sedimentary metagenomes.</title>
        <authorList>
            <person name="Kawai M."/>
            <person name="Futagami T."/>
            <person name="Toyoda A."/>
            <person name="Takaki Y."/>
            <person name="Nishi S."/>
            <person name="Hori S."/>
            <person name="Arai W."/>
            <person name="Tsubouchi T."/>
            <person name="Morono Y."/>
            <person name="Uchiyama I."/>
            <person name="Ito T."/>
            <person name="Fujiyama A."/>
            <person name="Inagaki F."/>
            <person name="Takami H."/>
        </authorList>
    </citation>
    <scope>NUCLEOTIDE SEQUENCE</scope>
    <source>
        <strain evidence="1">Expedition CK06-06</strain>
    </source>
</reference>
<evidence type="ECO:0000313" key="1">
    <source>
        <dbReference type="EMBL" id="GAJ23240.1"/>
    </source>
</evidence>
<dbReference type="AlphaFoldDB" id="X1W280"/>
<accession>X1W280</accession>
<feature type="non-terminal residue" evidence="1">
    <location>
        <position position="119"/>
    </location>
</feature>
<sequence>MRMLIENRMKQVYWGAQEFFDTHDSEDEYRMPEGCTGVHRVFLDSKSPFPDGTNLKEIKLNSGWTYDWTTNILLLLRSIIPYYEGTNNLVAYYFKAQAPEEVVADILVESGFLKGRIQA</sequence>
<organism evidence="1">
    <name type="scientific">marine sediment metagenome</name>
    <dbReference type="NCBI Taxonomy" id="412755"/>
    <lineage>
        <taxon>unclassified sequences</taxon>
        <taxon>metagenomes</taxon>
        <taxon>ecological metagenomes</taxon>
    </lineage>
</organism>
<name>X1W280_9ZZZZ</name>
<dbReference type="EMBL" id="BARW01035842">
    <property type="protein sequence ID" value="GAJ23240.1"/>
    <property type="molecule type" value="Genomic_DNA"/>
</dbReference>
<proteinExistence type="predicted"/>
<protein>
    <submittedName>
        <fullName evidence="1">Uncharacterized protein</fullName>
    </submittedName>
</protein>